<name>A0ABD2H727_PAGBO</name>
<dbReference type="AlphaFoldDB" id="A0ABD2H727"/>
<organism evidence="1 2">
    <name type="scientific">Pagothenia borchgrevinki</name>
    <name type="common">Bald rockcod</name>
    <name type="synonym">Trematomus borchgrevinki</name>
    <dbReference type="NCBI Taxonomy" id="8213"/>
    <lineage>
        <taxon>Eukaryota</taxon>
        <taxon>Metazoa</taxon>
        <taxon>Chordata</taxon>
        <taxon>Craniata</taxon>
        <taxon>Vertebrata</taxon>
        <taxon>Euteleostomi</taxon>
        <taxon>Actinopterygii</taxon>
        <taxon>Neopterygii</taxon>
        <taxon>Teleostei</taxon>
        <taxon>Neoteleostei</taxon>
        <taxon>Acanthomorphata</taxon>
        <taxon>Eupercaria</taxon>
        <taxon>Perciformes</taxon>
        <taxon>Notothenioidei</taxon>
        <taxon>Nototheniidae</taxon>
        <taxon>Pagothenia</taxon>
    </lineage>
</organism>
<dbReference type="EMBL" id="JBIYXZ010002072">
    <property type="protein sequence ID" value="KAL3062121.1"/>
    <property type="molecule type" value="Genomic_DNA"/>
</dbReference>
<reference evidence="1 2" key="2">
    <citation type="journal article" date="2024" name="G3 (Bethesda)">
        <title>The genome of the cryopelagic Antarctic bald notothen, Trematomus borchgrevinki.</title>
        <authorList>
            <person name="Rayamajhi N."/>
            <person name="Rivera-Colon A.G."/>
            <person name="Minhas B.F."/>
            <person name="Cheng C.C."/>
            <person name="Catchen J.M."/>
        </authorList>
    </citation>
    <scope>NUCLEOTIDE SEQUENCE [LARGE SCALE GENOMIC DNA]</scope>
    <source>
        <strain evidence="1">AGRC-2024</strain>
    </source>
</reference>
<proteinExistence type="predicted"/>
<reference evidence="1 2" key="1">
    <citation type="journal article" date="2022" name="G3 (Bethesda)">
        <title>Evaluating Illumina-, Nanopore-, and PacBio-based genome assembly strategies with the bald notothen, Trematomus borchgrevinki.</title>
        <authorList>
            <person name="Rayamajhi N."/>
            <person name="Cheng C.C."/>
            <person name="Catchen J.M."/>
        </authorList>
    </citation>
    <scope>NUCLEOTIDE SEQUENCE [LARGE SCALE GENOMIC DNA]</scope>
    <source>
        <strain evidence="1">AGRC-2024</strain>
    </source>
</reference>
<evidence type="ECO:0000313" key="2">
    <source>
        <dbReference type="Proteomes" id="UP001619887"/>
    </source>
</evidence>
<accession>A0ABD2H727</accession>
<comment type="caution">
    <text evidence="1">The sequence shown here is derived from an EMBL/GenBank/DDBJ whole genome shotgun (WGS) entry which is preliminary data.</text>
</comment>
<keyword evidence="2" id="KW-1185">Reference proteome</keyword>
<gene>
    <name evidence="1" type="ORF">OYC64_010101</name>
</gene>
<protein>
    <submittedName>
        <fullName evidence="1">Uncharacterized protein</fullName>
    </submittedName>
</protein>
<evidence type="ECO:0000313" key="1">
    <source>
        <dbReference type="EMBL" id="KAL3062121.1"/>
    </source>
</evidence>
<dbReference type="Proteomes" id="UP001619887">
    <property type="component" value="Unassembled WGS sequence"/>
</dbReference>
<sequence>MHLHTSHGQESCFTPFHRCISFPPLLERVRRERLSVILVAPGRRLALWYEEVTQMMVGQPWMVPQVWGALSQEAGAIGVLPTLGQPLQAWLLRETG</sequence>